<protein>
    <submittedName>
        <fullName evidence="7">Membrane associated serine protease, rhomboid family</fullName>
    </submittedName>
</protein>
<keyword evidence="7" id="KW-0645">Protease</keyword>
<keyword evidence="2 5" id="KW-0812">Transmembrane</keyword>
<dbReference type="PANTHER" id="PTHR43731:SF9">
    <property type="entry name" value="SLR1461 PROTEIN"/>
    <property type="match status" value="1"/>
</dbReference>
<keyword evidence="4 5" id="KW-0472">Membrane</keyword>
<dbReference type="Gene3D" id="1.20.1540.10">
    <property type="entry name" value="Rhomboid-like"/>
    <property type="match status" value="1"/>
</dbReference>
<feature type="transmembrane region" description="Helical" evidence="5">
    <location>
        <begin position="72"/>
        <end position="96"/>
    </location>
</feature>
<evidence type="ECO:0000256" key="1">
    <source>
        <dbReference type="ARBA" id="ARBA00004141"/>
    </source>
</evidence>
<accession>A0A1M7HNQ9</accession>
<feature type="transmembrane region" description="Helical" evidence="5">
    <location>
        <begin position="134"/>
        <end position="155"/>
    </location>
</feature>
<evidence type="ECO:0000313" key="7">
    <source>
        <dbReference type="EMBL" id="SHM30028.1"/>
    </source>
</evidence>
<dbReference type="STRING" id="337701.SAMN05444398_11337"/>
<dbReference type="InterPro" id="IPR035952">
    <property type="entry name" value="Rhomboid-like_sf"/>
</dbReference>
<dbReference type="EMBL" id="FRBR01000013">
    <property type="protein sequence ID" value="SHM30028.1"/>
    <property type="molecule type" value="Genomic_DNA"/>
</dbReference>
<dbReference type="Proteomes" id="UP000183974">
    <property type="component" value="Unassembled WGS sequence"/>
</dbReference>
<proteinExistence type="predicted"/>
<feature type="domain" description="Peptidase S54 rhomboid" evidence="6">
    <location>
        <begin position="71"/>
        <end position="212"/>
    </location>
</feature>
<dbReference type="InterPro" id="IPR050925">
    <property type="entry name" value="Rhomboid_protease_S54"/>
</dbReference>
<evidence type="ECO:0000313" key="8">
    <source>
        <dbReference type="Proteomes" id="UP000183974"/>
    </source>
</evidence>
<dbReference type="PANTHER" id="PTHR43731">
    <property type="entry name" value="RHOMBOID PROTEASE"/>
    <property type="match status" value="1"/>
</dbReference>
<dbReference type="GO" id="GO:0016020">
    <property type="term" value="C:membrane"/>
    <property type="evidence" value="ECO:0007669"/>
    <property type="project" value="UniProtKB-SubCell"/>
</dbReference>
<feature type="transmembrane region" description="Helical" evidence="5">
    <location>
        <begin position="192"/>
        <end position="211"/>
    </location>
</feature>
<dbReference type="RefSeq" id="WP_073036461.1">
    <property type="nucleotide sequence ID" value="NZ_BMLR01000013.1"/>
</dbReference>
<sequence length="220" mass="23733">MTHRQSYPGRLPLVFVLLVLPCVVIELTLQAADWGLIGTARWRALAYQFGAFWPGLLAGWRPNYEAQPVLMFLSYAFLHGGLVHLVVNMITLISLGNAVIYRVGQWRFMAIYAASAILGGVVFALLASSGFRPMVGASGSLFGLAGALIVWNVVLTVRQRSGILLTAVNFAWPVGILIVLNVVMYVGTDGAVAWETHLGGFLAGTVLAVFMTPRMDAPEG</sequence>
<organism evidence="7 8">
    <name type="scientific">Roseovarius pacificus</name>
    <dbReference type="NCBI Taxonomy" id="337701"/>
    <lineage>
        <taxon>Bacteria</taxon>
        <taxon>Pseudomonadati</taxon>
        <taxon>Pseudomonadota</taxon>
        <taxon>Alphaproteobacteria</taxon>
        <taxon>Rhodobacterales</taxon>
        <taxon>Roseobacteraceae</taxon>
        <taxon>Roseovarius</taxon>
    </lineage>
</organism>
<name>A0A1M7HNQ9_9RHOB</name>
<evidence type="ECO:0000256" key="2">
    <source>
        <dbReference type="ARBA" id="ARBA00022692"/>
    </source>
</evidence>
<dbReference type="GO" id="GO:0004252">
    <property type="term" value="F:serine-type endopeptidase activity"/>
    <property type="evidence" value="ECO:0007669"/>
    <property type="project" value="InterPro"/>
</dbReference>
<keyword evidence="3 5" id="KW-1133">Transmembrane helix</keyword>
<feature type="transmembrane region" description="Helical" evidence="5">
    <location>
        <begin position="108"/>
        <end position="128"/>
    </location>
</feature>
<dbReference type="GO" id="GO:0006508">
    <property type="term" value="P:proteolysis"/>
    <property type="evidence" value="ECO:0007669"/>
    <property type="project" value="UniProtKB-KW"/>
</dbReference>
<dbReference type="InterPro" id="IPR022764">
    <property type="entry name" value="Peptidase_S54_rhomboid_dom"/>
</dbReference>
<keyword evidence="7" id="KW-0378">Hydrolase</keyword>
<evidence type="ECO:0000256" key="4">
    <source>
        <dbReference type="ARBA" id="ARBA00023136"/>
    </source>
</evidence>
<evidence type="ECO:0000259" key="6">
    <source>
        <dbReference type="Pfam" id="PF01694"/>
    </source>
</evidence>
<keyword evidence="8" id="KW-1185">Reference proteome</keyword>
<feature type="transmembrane region" description="Helical" evidence="5">
    <location>
        <begin position="12"/>
        <end position="32"/>
    </location>
</feature>
<reference evidence="7 8" key="1">
    <citation type="submission" date="2016-11" db="EMBL/GenBank/DDBJ databases">
        <authorList>
            <person name="Jaros S."/>
            <person name="Januszkiewicz K."/>
            <person name="Wedrychowicz H."/>
        </authorList>
    </citation>
    <scope>NUCLEOTIDE SEQUENCE [LARGE SCALE GENOMIC DNA]</scope>
    <source>
        <strain evidence="7 8">DSM 29589</strain>
    </source>
</reference>
<dbReference type="SUPFAM" id="SSF144091">
    <property type="entry name" value="Rhomboid-like"/>
    <property type="match status" value="1"/>
</dbReference>
<dbReference type="Pfam" id="PF01694">
    <property type="entry name" value="Rhomboid"/>
    <property type="match status" value="1"/>
</dbReference>
<comment type="subcellular location">
    <subcellularLocation>
        <location evidence="1">Membrane</location>
        <topology evidence="1">Multi-pass membrane protein</topology>
    </subcellularLocation>
</comment>
<dbReference type="AlphaFoldDB" id="A0A1M7HNQ9"/>
<feature type="transmembrane region" description="Helical" evidence="5">
    <location>
        <begin position="162"/>
        <end position="186"/>
    </location>
</feature>
<evidence type="ECO:0000256" key="5">
    <source>
        <dbReference type="SAM" id="Phobius"/>
    </source>
</evidence>
<gene>
    <name evidence="7" type="ORF">SAMN05444398_11337</name>
</gene>
<evidence type="ECO:0000256" key="3">
    <source>
        <dbReference type="ARBA" id="ARBA00022989"/>
    </source>
</evidence>
<dbReference type="OrthoDB" id="9797190at2"/>